<protein>
    <submittedName>
        <fullName evidence="2">Peptidoglycan-binding protein</fullName>
    </submittedName>
</protein>
<dbReference type="EMBL" id="JBHUEM010000055">
    <property type="protein sequence ID" value="MFD1739545.1"/>
    <property type="molecule type" value="Genomic_DNA"/>
</dbReference>
<dbReference type="RefSeq" id="WP_377930784.1">
    <property type="nucleotide sequence ID" value="NZ_JBHUEM010000055.1"/>
</dbReference>
<dbReference type="Proteomes" id="UP001597214">
    <property type="component" value="Unassembled WGS sequence"/>
</dbReference>
<comment type="caution">
    <text evidence="2">The sequence shown here is derived from an EMBL/GenBank/DDBJ whole genome shotgun (WGS) entry which is preliminary data.</text>
</comment>
<dbReference type="Gene3D" id="1.10.101.10">
    <property type="entry name" value="PGBD-like superfamily/PGBD"/>
    <property type="match status" value="1"/>
</dbReference>
<organism evidence="2 3">
    <name type="scientific">Bacillus salitolerans</name>
    <dbReference type="NCBI Taxonomy" id="1437434"/>
    <lineage>
        <taxon>Bacteria</taxon>
        <taxon>Bacillati</taxon>
        <taxon>Bacillota</taxon>
        <taxon>Bacilli</taxon>
        <taxon>Bacillales</taxon>
        <taxon>Bacillaceae</taxon>
        <taxon>Bacillus</taxon>
    </lineage>
</organism>
<proteinExistence type="predicted"/>
<dbReference type="Pfam" id="PF01471">
    <property type="entry name" value="PG_binding_1"/>
    <property type="match status" value="1"/>
</dbReference>
<evidence type="ECO:0000313" key="2">
    <source>
        <dbReference type="EMBL" id="MFD1739545.1"/>
    </source>
</evidence>
<name>A0ABW4LWK3_9BACI</name>
<reference evidence="3" key="1">
    <citation type="journal article" date="2019" name="Int. J. Syst. Evol. Microbiol.">
        <title>The Global Catalogue of Microorganisms (GCM) 10K type strain sequencing project: providing services to taxonomists for standard genome sequencing and annotation.</title>
        <authorList>
            <consortium name="The Broad Institute Genomics Platform"/>
            <consortium name="The Broad Institute Genome Sequencing Center for Infectious Disease"/>
            <person name="Wu L."/>
            <person name="Ma J."/>
        </authorList>
    </citation>
    <scope>NUCLEOTIDE SEQUENCE [LARGE SCALE GENOMIC DNA]</scope>
    <source>
        <strain evidence="3">CCUG 49339</strain>
    </source>
</reference>
<dbReference type="SUPFAM" id="SSF47090">
    <property type="entry name" value="PGBD-like"/>
    <property type="match status" value="1"/>
</dbReference>
<dbReference type="InterPro" id="IPR036365">
    <property type="entry name" value="PGBD-like_sf"/>
</dbReference>
<evidence type="ECO:0000313" key="3">
    <source>
        <dbReference type="Proteomes" id="UP001597214"/>
    </source>
</evidence>
<feature type="domain" description="Peptidoglycan binding-like" evidence="1">
    <location>
        <begin position="1"/>
        <end position="54"/>
    </location>
</feature>
<keyword evidence="3" id="KW-1185">Reference proteome</keyword>
<dbReference type="InterPro" id="IPR002477">
    <property type="entry name" value="Peptidoglycan-bd-like"/>
</dbReference>
<gene>
    <name evidence="2" type="ORF">ACFSCX_23980</name>
</gene>
<accession>A0ABW4LWK3</accession>
<dbReference type="SUPFAM" id="SSF52309">
    <property type="entry name" value="N-(deoxy)ribosyltransferase-like"/>
    <property type="match status" value="1"/>
</dbReference>
<feature type="non-terminal residue" evidence="2">
    <location>
        <position position="1"/>
    </location>
</feature>
<evidence type="ECO:0000259" key="1">
    <source>
        <dbReference type="Pfam" id="PF01471"/>
    </source>
</evidence>
<sequence>QVQTLQALLKSIGFDNVEVNGKFDKKTEDAVKAFEDSYGYTPDGIAGSKIREKLQATKEYNKLADVVQSEESTWDKVSDALVKMGKMGFDFIIGDDIKTLLDEDASTLDKVIAGLGFVPGGKLVNTGLKLAKIGDKVVLGLKTGKASDKGIDISKLSPLVKTEPNTAFFWSGKSNGIGGAEKALEIAKAKGGTTLEGMIDSKGIIMPKWDINDPSSIKAWQDISSEYANQVSGEVRAVVGNSLRPGNIWENVELPSLMENPNVTKITTIDPETLVEKVIFER</sequence>
<dbReference type="InterPro" id="IPR036366">
    <property type="entry name" value="PGBDSf"/>
</dbReference>